<dbReference type="InterPro" id="IPR008883">
    <property type="entry name" value="UEV_N"/>
</dbReference>
<feature type="compositionally biased region" description="Acidic residues" evidence="10">
    <location>
        <begin position="1198"/>
        <end position="1212"/>
    </location>
</feature>
<dbReference type="GO" id="GO:0000813">
    <property type="term" value="C:ESCRT I complex"/>
    <property type="evidence" value="ECO:0007669"/>
    <property type="project" value="TreeGrafter"/>
</dbReference>
<dbReference type="Gene3D" id="3.10.110.10">
    <property type="entry name" value="Ubiquitin Conjugating Enzyme"/>
    <property type="match status" value="1"/>
</dbReference>
<dbReference type="Pfam" id="PF09454">
    <property type="entry name" value="Vps23_core"/>
    <property type="match status" value="1"/>
</dbReference>
<keyword evidence="4 8" id="KW-0813">Transport</keyword>
<feature type="transmembrane region" description="Helical" evidence="11">
    <location>
        <begin position="458"/>
        <end position="477"/>
    </location>
</feature>
<name>A0AA36N2A3_9DINO</name>
<keyword evidence="7 9" id="KW-0175">Coiled coil</keyword>
<dbReference type="PROSITE" id="PS51322">
    <property type="entry name" value="UEV"/>
    <property type="match status" value="1"/>
</dbReference>
<evidence type="ECO:0000256" key="6">
    <source>
        <dbReference type="ARBA" id="ARBA00022927"/>
    </source>
</evidence>
<evidence type="ECO:0000313" key="15">
    <source>
        <dbReference type="Proteomes" id="UP001178507"/>
    </source>
</evidence>
<dbReference type="CDD" id="cd11685">
    <property type="entry name" value="UEV_TSG101-like"/>
    <property type="match status" value="1"/>
</dbReference>
<comment type="similarity">
    <text evidence="2">Belongs to the ubiquitin-conjugating enzyme family. UEV subfamily.</text>
</comment>
<dbReference type="Gene3D" id="6.10.140.820">
    <property type="match status" value="1"/>
</dbReference>
<evidence type="ECO:0000256" key="11">
    <source>
        <dbReference type="SAM" id="Phobius"/>
    </source>
</evidence>
<feature type="transmembrane region" description="Helical" evidence="11">
    <location>
        <begin position="282"/>
        <end position="304"/>
    </location>
</feature>
<keyword evidence="11" id="KW-0812">Transmembrane</keyword>
<feature type="compositionally biased region" description="Low complexity" evidence="10">
    <location>
        <begin position="1"/>
        <end position="16"/>
    </location>
</feature>
<dbReference type="InterPro" id="IPR017916">
    <property type="entry name" value="SB_dom"/>
</dbReference>
<dbReference type="InterPro" id="IPR052070">
    <property type="entry name" value="ESCRT-I_UEV_domain"/>
</dbReference>
<evidence type="ECO:0000256" key="7">
    <source>
        <dbReference type="ARBA" id="ARBA00023054"/>
    </source>
</evidence>
<evidence type="ECO:0000256" key="5">
    <source>
        <dbReference type="ARBA" id="ARBA00022753"/>
    </source>
</evidence>
<evidence type="ECO:0000256" key="1">
    <source>
        <dbReference type="ARBA" id="ARBA00004177"/>
    </source>
</evidence>
<feature type="domain" description="UEV" evidence="13">
    <location>
        <begin position="426"/>
        <end position="573"/>
    </location>
</feature>
<feature type="region of interest" description="Disordered" evidence="10">
    <location>
        <begin position="1294"/>
        <end position="1332"/>
    </location>
</feature>
<accession>A0AA36N2A3</accession>
<dbReference type="PROSITE" id="PS51312">
    <property type="entry name" value="SB"/>
    <property type="match status" value="1"/>
</dbReference>
<gene>
    <name evidence="14" type="ORF">EVOR1521_LOCUS20174</name>
</gene>
<feature type="transmembrane region" description="Helical" evidence="11">
    <location>
        <begin position="324"/>
        <end position="348"/>
    </location>
</feature>
<feature type="region of interest" description="Disordered" evidence="10">
    <location>
        <begin position="1524"/>
        <end position="1546"/>
    </location>
</feature>
<feature type="transmembrane region" description="Helical" evidence="11">
    <location>
        <begin position="240"/>
        <end position="262"/>
    </location>
</feature>
<evidence type="ECO:0000256" key="9">
    <source>
        <dbReference type="SAM" id="Coils"/>
    </source>
</evidence>
<dbReference type="SUPFAM" id="SSF140111">
    <property type="entry name" value="Endosomal sorting complex assembly domain"/>
    <property type="match status" value="1"/>
</dbReference>
<evidence type="ECO:0000259" key="13">
    <source>
        <dbReference type="PROSITE" id="PS51322"/>
    </source>
</evidence>
<dbReference type="PANTHER" id="PTHR23306">
    <property type="entry name" value="TUMOR SUSCEPTIBILITY GENE 101 PROTEIN-RELATED"/>
    <property type="match status" value="1"/>
</dbReference>
<evidence type="ECO:0000256" key="8">
    <source>
        <dbReference type="PROSITE-ProRule" id="PRU00644"/>
    </source>
</evidence>
<dbReference type="Proteomes" id="UP001178507">
    <property type="component" value="Unassembled WGS sequence"/>
</dbReference>
<keyword evidence="11" id="KW-0472">Membrane</keyword>
<dbReference type="PANTHER" id="PTHR23306:SF3">
    <property type="entry name" value="TUMOR SUPPRESSOR PROTEIN 101"/>
    <property type="match status" value="1"/>
</dbReference>
<feature type="transmembrane region" description="Helical" evidence="11">
    <location>
        <begin position="360"/>
        <end position="382"/>
    </location>
</feature>
<dbReference type="InterPro" id="IPR016135">
    <property type="entry name" value="UBQ-conjugating_enzyme/RWD"/>
</dbReference>
<dbReference type="GO" id="GO:0008333">
    <property type="term" value="P:endosome to lysosome transport"/>
    <property type="evidence" value="ECO:0007669"/>
    <property type="project" value="TreeGrafter"/>
</dbReference>
<evidence type="ECO:0000256" key="2">
    <source>
        <dbReference type="ARBA" id="ARBA00009594"/>
    </source>
</evidence>
<evidence type="ECO:0000313" key="14">
    <source>
        <dbReference type="EMBL" id="CAJ1395840.1"/>
    </source>
</evidence>
<dbReference type="GO" id="GO:0015031">
    <property type="term" value="P:protein transport"/>
    <property type="evidence" value="ECO:0007669"/>
    <property type="project" value="UniProtKB-UniRule"/>
</dbReference>
<dbReference type="GO" id="GO:0042910">
    <property type="term" value="F:xenobiotic transmembrane transporter activity"/>
    <property type="evidence" value="ECO:0007669"/>
    <property type="project" value="InterPro"/>
</dbReference>
<feature type="compositionally biased region" description="Basic and acidic residues" evidence="10">
    <location>
        <begin position="1524"/>
        <end position="1540"/>
    </location>
</feature>
<keyword evidence="6 8" id="KW-0653">Protein transport</keyword>
<feature type="coiled-coil region" evidence="9">
    <location>
        <begin position="664"/>
        <end position="711"/>
    </location>
</feature>
<dbReference type="GO" id="GO:0043130">
    <property type="term" value="F:ubiquitin binding"/>
    <property type="evidence" value="ECO:0007669"/>
    <property type="project" value="TreeGrafter"/>
</dbReference>
<evidence type="ECO:0000256" key="4">
    <source>
        <dbReference type="ARBA" id="ARBA00022448"/>
    </source>
</evidence>
<evidence type="ECO:0000256" key="10">
    <source>
        <dbReference type="SAM" id="MobiDB-lite"/>
    </source>
</evidence>
<feature type="compositionally biased region" description="Basic and acidic residues" evidence="10">
    <location>
        <begin position="1304"/>
        <end position="1314"/>
    </location>
</feature>
<organism evidence="14 15">
    <name type="scientific">Effrenium voratum</name>
    <dbReference type="NCBI Taxonomy" id="2562239"/>
    <lineage>
        <taxon>Eukaryota</taxon>
        <taxon>Sar</taxon>
        <taxon>Alveolata</taxon>
        <taxon>Dinophyceae</taxon>
        <taxon>Suessiales</taxon>
        <taxon>Symbiodiniaceae</taxon>
        <taxon>Effrenium</taxon>
    </lineage>
</organism>
<evidence type="ECO:0000256" key="3">
    <source>
        <dbReference type="ARBA" id="ARBA00010199"/>
    </source>
</evidence>
<comment type="caution">
    <text evidence="14">The sequence shown here is derived from an EMBL/GenBank/DDBJ whole genome shotgun (WGS) entry which is preliminary data.</text>
</comment>
<dbReference type="InterPro" id="IPR037202">
    <property type="entry name" value="ESCRT_assembly_dom"/>
</dbReference>
<evidence type="ECO:0008006" key="16">
    <source>
        <dbReference type="Google" id="ProtNLM"/>
    </source>
</evidence>
<feature type="transmembrane region" description="Helical" evidence="11">
    <location>
        <begin position="114"/>
        <end position="131"/>
    </location>
</feature>
<dbReference type="GO" id="GO:0015297">
    <property type="term" value="F:antiporter activity"/>
    <property type="evidence" value="ECO:0007669"/>
    <property type="project" value="InterPro"/>
</dbReference>
<proteinExistence type="inferred from homology"/>
<feature type="domain" description="SB" evidence="12">
    <location>
        <begin position="734"/>
        <end position="802"/>
    </location>
</feature>
<feature type="transmembrane region" description="Helical" evidence="11">
    <location>
        <begin position="143"/>
        <end position="166"/>
    </location>
</feature>
<dbReference type="Pfam" id="PF05743">
    <property type="entry name" value="UEV"/>
    <property type="match status" value="1"/>
</dbReference>
<feature type="transmembrane region" description="Helical" evidence="11">
    <location>
        <begin position="402"/>
        <end position="425"/>
    </location>
</feature>
<feature type="transmembrane region" description="Helical" evidence="11">
    <location>
        <begin position="71"/>
        <end position="94"/>
    </location>
</feature>
<keyword evidence="11" id="KW-1133">Transmembrane helix</keyword>
<dbReference type="EMBL" id="CAUJNA010003211">
    <property type="protein sequence ID" value="CAJ1395840.1"/>
    <property type="molecule type" value="Genomic_DNA"/>
</dbReference>
<keyword evidence="5" id="KW-0967">Endosome</keyword>
<evidence type="ECO:0000259" key="12">
    <source>
        <dbReference type="PROSITE" id="PS51312"/>
    </source>
</evidence>
<dbReference type="InterPro" id="IPR002528">
    <property type="entry name" value="MATE_fam"/>
</dbReference>
<sequence length="1740" mass="186613">MELRPPARAAPAPRAPWRSSAQTRFAPTALKPLALAPLALAPLALVPLARKAKEKQLEAVAEVGLKEVLRFVWPVMLAFLASTLQGLIDSAFVGRCGGALQLAALSPATSFLDGLSYLLSFTAIGTLNVLAAEGSSSSERERLLSRSLAVAGAVGAVAAVAVMIFAPSCVRLCGAREQVVPLARAYVEIRALGLPLDSLFRVANAGLLSVRDSQTGLKIVGLQSLLNGIGDALICPHLGIAGAAITTLLAQLATTLAILGSVRRKGLIKRFVPPSLEDANSFLFFALPVCLTLTLKVASVQFLSVAATAKGVVAAAAHQITKSLLWVFGLLASESLSSTAQAFLPSFLQRRDRRGAKKTLGLLLSLGAVGALLTAGLLQLIARLGGLRVFCDDAQVLAAVPLVPLSCCIMLTPFTFCLEGAHIAATRQRWLSQRLFLITSLVGLALHSMRRATLAQTWMVFVVYLAVRGVWYAWGLWGRSGVLRVLPISYHGNTYNIPVTIYFDPPYPQQPPRCFVTPTSGMALKPNHSHVDAGGMIYLPYLSSWSERSSTLPEMVQHMTSSFSSSPPVYSTTTAARPTAEQQAAQSGQGALSGVFNFLGNLTGGQASASPTPVVTATAVPVQAQPVATVVATPVPRRNEKEELAKAVTATLKERWPSVVEPLAEDLRQQLDRKKELQKAQKELEQEQTKMKDAVQQAAGQKAQLAKMELELRAFLEAEAGLEHDPDAALNSLDADRRQVLDCLSEEMALEELLTALDELLAEKKIAAADFMREVREVSRRQFLCKMMRQKAAKAVAGSETSGLADVAAIEISGLYRWRMRPRCLPQADGFAGRRERIRAGYRFYPAMYRAAGRHVKEKTAPLVLQPKLAGGLAYEFSAPGDSEAKLVEHRSGPASAMLLDWLADWIGAIALPRVAIAGELCAILQVSASISMASAQIPLVPISQLALKRLHKVGKCRPCLFTRKQDGCWKGDACDHCHICDEAQADADFAAILCMPRVLLLLGLLGLLMRSAVKSHENLKDLKAGRVEVRAEGLKAFGIGMVPGGRGTGHLDATHGSPRFRCFRFVASGVALRSFLAVPKMHRLATKAVDKAAWFHDAVVDFQETDLFWQARRFARRHLVAETFGLGVAAGTVLLLTAPTPKKRPKARPDPREAGLAELRARRAGHAPPRRTASLPRVPRAPAAVEMRRPKKAAADDMLDFEEDPGSEEGEVSSTPKAARCGGDRDGSEQLDGAGGLFISGLSLAFEVLRERCETSVGANPEPERSEPNLVPPDLSHPSPCGEVQVDAGDFLMSGHDPTPKAPDLEAAKDADARAATPESTRQETDQLEAGPFDFGGGFGGGGFDDMPGLGGGGFPGDFGMPGFDQGGFNMPKPKPQNTESDNTGGGMFPGFDMNGMADMMNGMMGDAMNCMQKEHDICCNDANYRKTVCLPLWYCMIGMGERDFGPMPPCDAPIQFGDASKCKKDDQTMRSDMRTAKSMCFSKIQELYDLQAKLGQCMADLGTEKKKVEDERQGLTDLQHEAEECETKKAEEKAKKSLGEGSAGSAEFCPAEAEAIRAAMTTYTEAVGKCVSLQVSATVRIPEINIKVPEIKVGVVTGGSFNLEVPDFSAPDFTGDIVVPGGGGKLNVAVEGGQGGQGGHTSEAKLTFEQREANIKADIKECEEAKPKMAQKKQELAASKGEVQKQKQKACEESSLLEVSATPEAQVAIQVFSMMKMVWTCSDVQGAIDALIAILQRC</sequence>
<dbReference type="Pfam" id="PF01554">
    <property type="entry name" value="MatE"/>
    <property type="match status" value="1"/>
</dbReference>
<protein>
    <recommendedName>
        <fullName evidence="16">Multidrug and toxic compound extrusion protein</fullName>
    </recommendedName>
</protein>
<dbReference type="SUPFAM" id="SSF54495">
    <property type="entry name" value="UBC-like"/>
    <property type="match status" value="1"/>
</dbReference>
<comment type="subcellular location">
    <subcellularLocation>
        <location evidence="1">Endosome</location>
    </subcellularLocation>
</comment>
<feature type="region of interest" description="Disordered" evidence="10">
    <location>
        <begin position="1161"/>
        <end position="1229"/>
    </location>
</feature>
<comment type="similarity">
    <text evidence="3">Belongs to the multi antimicrobial extrusion (MATE) (TC 2.A.66.1) family.</text>
</comment>
<keyword evidence="15" id="KW-1185">Reference proteome</keyword>
<reference evidence="14" key="1">
    <citation type="submission" date="2023-08" db="EMBL/GenBank/DDBJ databases">
        <authorList>
            <person name="Chen Y."/>
            <person name="Shah S."/>
            <person name="Dougan E. K."/>
            <person name="Thang M."/>
            <person name="Chan C."/>
        </authorList>
    </citation>
    <scope>NUCLEOTIDE SEQUENCE</scope>
</reference>
<feature type="compositionally biased region" description="Low complexity" evidence="10">
    <location>
        <begin position="1359"/>
        <end position="1370"/>
    </location>
</feature>
<feature type="region of interest" description="Disordered" evidence="10">
    <location>
        <begin position="1"/>
        <end position="20"/>
    </location>
</feature>
<feature type="region of interest" description="Disordered" evidence="10">
    <location>
        <begin position="1350"/>
        <end position="1386"/>
    </location>
</feature>